<evidence type="ECO:0000259" key="1">
    <source>
        <dbReference type="PROSITE" id="PS50280"/>
    </source>
</evidence>
<gene>
    <name evidence="2" type="ORF">D1614_02115</name>
</gene>
<keyword evidence="3" id="KW-1185">Reference proteome</keyword>
<dbReference type="RefSeq" id="WP_119436213.1">
    <property type="nucleotide sequence ID" value="NZ_QWGR01000001.1"/>
</dbReference>
<dbReference type="AlphaFoldDB" id="A0A399T7A2"/>
<dbReference type="EMBL" id="QWGR01000001">
    <property type="protein sequence ID" value="RIJ50745.1"/>
    <property type="molecule type" value="Genomic_DNA"/>
</dbReference>
<evidence type="ECO:0000313" key="3">
    <source>
        <dbReference type="Proteomes" id="UP000265926"/>
    </source>
</evidence>
<dbReference type="Pfam" id="PF00856">
    <property type="entry name" value="SET"/>
    <property type="match status" value="1"/>
</dbReference>
<reference evidence="2 3" key="1">
    <citation type="submission" date="2018-08" db="EMBL/GenBank/DDBJ databases">
        <title>Pallidiluteibacterium maritimus gen. nov., sp. nov., isolated from coastal sediment.</title>
        <authorList>
            <person name="Zhou L.Y."/>
        </authorList>
    </citation>
    <scope>NUCLEOTIDE SEQUENCE [LARGE SCALE GENOMIC DNA]</scope>
    <source>
        <strain evidence="2 3">XSD2</strain>
    </source>
</reference>
<dbReference type="Proteomes" id="UP000265926">
    <property type="component" value="Unassembled WGS sequence"/>
</dbReference>
<dbReference type="Gene3D" id="2.170.270.10">
    <property type="entry name" value="SET domain"/>
    <property type="match status" value="1"/>
</dbReference>
<dbReference type="InterPro" id="IPR046341">
    <property type="entry name" value="SET_dom_sf"/>
</dbReference>
<organism evidence="2 3">
    <name type="scientific">Maribellus luteus</name>
    <dbReference type="NCBI Taxonomy" id="2305463"/>
    <lineage>
        <taxon>Bacteria</taxon>
        <taxon>Pseudomonadati</taxon>
        <taxon>Bacteroidota</taxon>
        <taxon>Bacteroidia</taxon>
        <taxon>Marinilabiliales</taxon>
        <taxon>Prolixibacteraceae</taxon>
        <taxon>Maribellus</taxon>
    </lineage>
</organism>
<comment type="caution">
    <text evidence="2">The sequence shown here is derived from an EMBL/GenBank/DDBJ whole genome shotgun (WGS) entry which is preliminary data.</text>
</comment>
<evidence type="ECO:0000313" key="2">
    <source>
        <dbReference type="EMBL" id="RIJ50745.1"/>
    </source>
</evidence>
<name>A0A399T7A2_9BACT</name>
<feature type="domain" description="SET" evidence="1">
    <location>
        <begin position="4"/>
        <end position="112"/>
    </location>
</feature>
<dbReference type="PROSITE" id="PS50280">
    <property type="entry name" value="SET"/>
    <property type="match status" value="1"/>
</dbReference>
<dbReference type="SUPFAM" id="SSF82199">
    <property type="entry name" value="SET domain"/>
    <property type="match status" value="1"/>
</dbReference>
<proteinExistence type="predicted"/>
<dbReference type="OrthoDB" id="166979at2"/>
<dbReference type="InterPro" id="IPR001214">
    <property type="entry name" value="SET_dom"/>
</dbReference>
<sequence>MIHPHTEIKFISAEIGYGVFATQLIPTGTITWVKDMLDQELSPAEFEKLAPICRPVVETYTYRNNKGNYVLCWDIARYTNHSFRPNSMATAYGFEIAVSDIKPGEQLTNDYGFLNIIEPFRPSDEGTRRKTVYPDDLLKYHKQWDNTLKKALFKSERQEQLLKPLLSDHQWETILKIASGECEPESIRNNYFDAQKSPDLHG</sequence>
<accession>A0A399T7A2</accession>
<protein>
    <submittedName>
        <fullName evidence="2">SET domain-containing protein</fullName>
    </submittedName>
</protein>